<keyword evidence="6" id="KW-1133">Transmembrane helix</keyword>
<evidence type="ECO:0000313" key="10">
    <source>
        <dbReference type="Proteomes" id="UP000269721"/>
    </source>
</evidence>
<evidence type="ECO:0000256" key="3">
    <source>
        <dbReference type="ARBA" id="ARBA00022448"/>
    </source>
</evidence>
<evidence type="ECO:0000313" key="9">
    <source>
        <dbReference type="EMBL" id="RKO88407.1"/>
    </source>
</evidence>
<feature type="region of interest" description="Disordered" evidence="8">
    <location>
        <begin position="305"/>
        <end position="340"/>
    </location>
</feature>
<dbReference type="EMBL" id="KZ996739">
    <property type="protein sequence ID" value="RKO88407.1"/>
    <property type="molecule type" value="Genomic_DNA"/>
</dbReference>
<dbReference type="Gene3D" id="1.50.40.10">
    <property type="entry name" value="Mitochondrial carrier domain"/>
    <property type="match status" value="1"/>
</dbReference>
<protein>
    <submittedName>
        <fullName evidence="9">Mitochondrial carrier domain-containing protein</fullName>
    </submittedName>
</protein>
<organism evidence="9 10">
    <name type="scientific">Blyttiomyces helicus</name>
    <dbReference type="NCBI Taxonomy" id="388810"/>
    <lineage>
        <taxon>Eukaryota</taxon>
        <taxon>Fungi</taxon>
        <taxon>Fungi incertae sedis</taxon>
        <taxon>Chytridiomycota</taxon>
        <taxon>Chytridiomycota incertae sedis</taxon>
        <taxon>Chytridiomycetes</taxon>
        <taxon>Chytridiomycetes incertae sedis</taxon>
        <taxon>Blyttiomyces</taxon>
    </lineage>
</organism>
<dbReference type="GO" id="GO:0016020">
    <property type="term" value="C:membrane"/>
    <property type="evidence" value="ECO:0007669"/>
    <property type="project" value="UniProtKB-SubCell"/>
</dbReference>
<reference evidence="10" key="1">
    <citation type="journal article" date="2018" name="Nat. Microbiol.">
        <title>Leveraging single-cell genomics to expand the fungal tree of life.</title>
        <authorList>
            <person name="Ahrendt S.R."/>
            <person name="Quandt C.A."/>
            <person name="Ciobanu D."/>
            <person name="Clum A."/>
            <person name="Salamov A."/>
            <person name="Andreopoulos B."/>
            <person name="Cheng J.F."/>
            <person name="Woyke T."/>
            <person name="Pelin A."/>
            <person name="Henrissat B."/>
            <person name="Reynolds N.K."/>
            <person name="Benny G.L."/>
            <person name="Smith M.E."/>
            <person name="James T.Y."/>
            <person name="Grigoriev I.V."/>
        </authorList>
    </citation>
    <scope>NUCLEOTIDE SEQUENCE [LARGE SCALE GENOMIC DNA]</scope>
</reference>
<proteinExistence type="inferred from homology"/>
<evidence type="ECO:0000256" key="2">
    <source>
        <dbReference type="ARBA" id="ARBA00006375"/>
    </source>
</evidence>
<dbReference type="InterPro" id="IPR023395">
    <property type="entry name" value="MCP_dom_sf"/>
</dbReference>
<dbReference type="OrthoDB" id="77989at2759"/>
<comment type="subcellular location">
    <subcellularLocation>
        <location evidence="1">Membrane</location>
    </subcellularLocation>
</comment>
<dbReference type="SUPFAM" id="SSF103506">
    <property type="entry name" value="Mitochondrial carrier"/>
    <property type="match status" value="1"/>
</dbReference>
<name>A0A4V1IR08_9FUNG</name>
<dbReference type="AlphaFoldDB" id="A0A4V1IR08"/>
<evidence type="ECO:0000256" key="1">
    <source>
        <dbReference type="ARBA" id="ARBA00004370"/>
    </source>
</evidence>
<sequence length="448" mass="49124">MSGPLQFLLSKVDPVQFFSPATQSNSSIAPYSVPTPASVAATARDYGAPDEGGDLASFALQNYVLAVVVSPLQVVETLSEIQYQKREAGEEHEFDVADDSTEGATSAATELTLPPLQSGLWENVREIVESDGEGWTALLKGHFTYFLFNCSFTFLQPALEEGLNDLFDVWSDTHPVTAVFSHVMVGGLLSPLDIARTRLIAQSSTSNRKKYYGPLHALHAIASEEGQGIWGLYSPRHLIPTLWLHALNPLLRYVSNHVVVTELGFDPMFSPILHSVATLVALAVETAIVTPLQLARKRIQLQRLASDPSLAPEPSSPRSSPPARNNNPRTRRPTTENPYPFSACVELAPTRYTGVLDCAVSVVRGEGGRSRNHRRRRRTRSGRPVGAEWHRVEDEDADVVDRFRAARARSADGYGAAVGRVATGVQSLYRGFWPRYASTLITFAFAQI</sequence>
<evidence type="ECO:0000256" key="5">
    <source>
        <dbReference type="ARBA" id="ARBA00022737"/>
    </source>
</evidence>
<evidence type="ECO:0000256" key="8">
    <source>
        <dbReference type="SAM" id="MobiDB-lite"/>
    </source>
</evidence>
<dbReference type="PANTHER" id="PTHR45618">
    <property type="entry name" value="MITOCHONDRIAL DICARBOXYLATE CARRIER-RELATED"/>
    <property type="match status" value="1"/>
</dbReference>
<keyword evidence="4" id="KW-0812">Transmembrane</keyword>
<comment type="similarity">
    <text evidence="2">Belongs to the mitochondrial carrier (TC 2.A.29) family.</text>
</comment>
<feature type="compositionally biased region" description="Low complexity" evidence="8">
    <location>
        <begin position="308"/>
        <end position="328"/>
    </location>
</feature>
<dbReference type="InterPro" id="IPR050391">
    <property type="entry name" value="Mito_Metabolite_Transporter"/>
</dbReference>
<gene>
    <name evidence="9" type="ORF">BDK51DRAFT_20471</name>
</gene>
<keyword evidence="7" id="KW-0472">Membrane</keyword>
<evidence type="ECO:0000256" key="4">
    <source>
        <dbReference type="ARBA" id="ARBA00022692"/>
    </source>
</evidence>
<feature type="non-terminal residue" evidence="9">
    <location>
        <position position="448"/>
    </location>
</feature>
<evidence type="ECO:0000256" key="7">
    <source>
        <dbReference type="ARBA" id="ARBA00023136"/>
    </source>
</evidence>
<dbReference type="Proteomes" id="UP000269721">
    <property type="component" value="Unassembled WGS sequence"/>
</dbReference>
<evidence type="ECO:0000256" key="6">
    <source>
        <dbReference type="ARBA" id="ARBA00022989"/>
    </source>
</evidence>
<keyword evidence="5" id="KW-0677">Repeat</keyword>
<keyword evidence="3" id="KW-0813">Transport</keyword>
<keyword evidence="10" id="KW-1185">Reference proteome</keyword>
<accession>A0A4V1IR08</accession>